<dbReference type="Gene3D" id="3.40.430.10">
    <property type="entry name" value="Dihydrofolate Reductase, subunit A"/>
    <property type="match status" value="1"/>
</dbReference>
<dbReference type="GO" id="GO:0005829">
    <property type="term" value="C:cytosol"/>
    <property type="evidence" value="ECO:0007669"/>
    <property type="project" value="TreeGrafter"/>
</dbReference>
<dbReference type="PIRSF" id="PIRSF000194">
    <property type="entry name" value="DHFR"/>
    <property type="match status" value="1"/>
</dbReference>
<keyword evidence="5 8" id="KW-0521">NADP</keyword>
<dbReference type="GO" id="GO:0050661">
    <property type="term" value="F:NADP binding"/>
    <property type="evidence" value="ECO:0007669"/>
    <property type="project" value="InterPro"/>
</dbReference>
<dbReference type="GO" id="GO:0046654">
    <property type="term" value="P:tetrahydrofolate biosynthetic process"/>
    <property type="evidence" value="ECO:0007669"/>
    <property type="project" value="InterPro"/>
</dbReference>
<dbReference type="PANTHER" id="PTHR48069">
    <property type="entry name" value="DIHYDROFOLATE REDUCTASE"/>
    <property type="match status" value="1"/>
</dbReference>
<dbReference type="InterPro" id="IPR001796">
    <property type="entry name" value="DHFR_dom"/>
</dbReference>
<keyword evidence="4 8" id="KW-0554">One-carbon metabolism</keyword>
<dbReference type="PANTHER" id="PTHR48069:SF3">
    <property type="entry name" value="DIHYDROFOLATE REDUCTASE"/>
    <property type="match status" value="1"/>
</dbReference>
<evidence type="ECO:0000256" key="7">
    <source>
        <dbReference type="ARBA" id="ARBA00025067"/>
    </source>
</evidence>
<proteinExistence type="inferred from homology"/>
<evidence type="ECO:0000256" key="3">
    <source>
        <dbReference type="ARBA" id="ARBA00012856"/>
    </source>
</evidence>
<comment type="similarity">
    <text evidence="2 8">Belongs to the dihydrofolate reductase family.</text>
</comment>
<dbReference type="SUPFAM" id="SSF53597">
    <property type="entry name" value="Dihydrofolate reductase-like"/>
    <property type="match status" value="1"/>
</dbReference>
<dbReference type="PRINTS" id="PR00070">
    <property type="entry name" value="DHFR"/>
</dbReference>
<reference evidence="10" key="1">
    <citation type="submission" date="2022-11" db="EMBL/GenBank/DDBJ databases">
        <title>Marilongibacter aestuarii gen. nov., sp. nov., isolated from tidal flat sediment.</title>
        <authorList>
            <person name="Jiayan W."/>
        </authorList>
    </citation>
    <scope>NUCLEOTIDE SEQUENCE</scope>
    <source>
        <strain evidence="10">Z1-6</strain>
    </source>
</reference>
<evidence type="ECO:0000256" key="5">
    <source>
        <dbReference type="ARBA" id="ARBA00022857"/>
    </source>
</evidence>
<name>A0A9X3J9F1_9BACT</name>
<dbReference type="PROSITE" id="PS51330">
    <property type="entry name" value="DHFR_2"/>
    <property type="match status" value="1"/>
</dbReference>
<keyword evidence="11" id="KW-1185">Reference proteome</keyword>
<feature type="domain" description="DHFR" evidence="9">
    <location>
        <begin position="9"/>
        <end position="167"/>
    </location>
</feature>
<dbReference type="GO" id="GO:0046452">
    <property type="term" value="P:dihydrofolate metabolic process"/>
    <property type="evidence" value="ECO:0007669"/>
    <property type="project" value="TreeGrafter"/>
</dbReference>
<dbReference type="GO" id="GO:0006730">
    <property type="term" value="P:one-carbon metabolic process"/>
    <property type="evidence" value="ECO:0007669"/>
    <property type="project" value="UniProtKB-KW"/>
</dbReference>
<comment type="pathway">
    <text evidence="1 8">Cofactor biosynthesis; tetrahydrofolate biosynthesis; 5,6,7,8-tetrahydrofolate from 7,8-dihydrofolate: step 1/1.</text>
</comment>
<evidence type="ECO:0000313" key="11">
    <source>
        <dbReference type="Proteomes" id="UP001145087"/>
    </source>
</evidence>
<evidence type="ECO:0000256" key="8">
    <source>
        <dbReference type="PIRNR" id="PIRNR000194"/>
    </source>
</evidence>
<comment type="function">
    <text evidence="7 8">Key enzyme in folate metabolism. Catalyzes an essential reaction for de novo glycine and purine synthesis, and for DNA precursor synthesis.</text>
</comment>
<dbReference type="GO" id="GO:0046655">
    <property type="term" value="P:folic acid metabolic process"/>
    <property type="evidence" value="ECO:0007669"/>
    <property type="project" value="TreeGrafter"/>
</dbReference>
<evidence type="ECO:0000256" key="2">
    <source>
        <dbReference type="ARBA" id="ARBA00009539"/>
    </source>
</evidence>
<dbReference type="InterPro" id="IPR024072">
    <property type="entry name" value="DHFR-like_dom_sf"/>
</dbReference>
<dbReference type="InterPro" id="IPR012259">
    <property type="entry name" value="DHFR"/>
</dbReference>
<comment type="catalytic activity">
    <reaction evidence="8">
        <text>(6S)-5,6,7,8-tetrahydrofolate + NADP(+) = 7,8-dihydrofolate + NADPH + H(+)</text>
        <dbReference type="Rhea" id="RHEA:15009"/>
        <dbReference type="ChEBI" id="CHEBI:15378"/>
        <dbReference type="ChEBI" id="CHEBI:57451"/>
        <dbReference type="ChEBI" id="CHEBI:57453"/>
        <dbReference type="ChEBI" id="CHEBI:57783"/>
        <dbReference type="ChEBI" id="CHEBI:58349"/>
        <dbReference type="EC" id="1.5.1.3"/>
    </reaction>
</comment>
<keyword evidence="6 8" id="KW-0560">Oxidoreductase</keyword>
<comment type="caution">
    <text evidence="10">The sequence shown here is derived from an EMBL/GenBank/DDBJ whole genome shotgun (WGS) entry which is preliminary data.</text>
</comment>
<protein>
    <recommendedName>
        <fullName evidence="3 8">Dihydrofolate reductase</fullName>
        <ecNumber evidence="3 8">1.5.1.3</ecNumber>
    </recommendedName>
</protein>
<accession>A0A9X3J9F1</accession>
<dbReference type="AlphaFoldDB" id="A0A9X3J9F1"/>
<dbReference type="Pfam" id="PF00186">
    <property type="entry name" value="DHFR_1"/>
    <property type="match status" value="1"/>
</dbReference>
<dbReference type="GO" id="GO:0004146">
    <property type="term" value="F:dihydrofolate reductase activity"/>
    <property type="evidence" value="ECO:0007669"/>
    <property type="project" value="UniProtKB-EC"/>
</dbReference>
<evidence type="ECO:0000259" key="9">
    <source>
        <dbReference type="PROSITE" id="PS51330"/>
    </source>
</evidence>
<gene>
    <name evidence="10" type="ORF">OU798_20365</name>
</gene>
<sequence>MKMTSIQKNISIIVAIAENFAIGKNNDLLFHLPNDLKRFKEITSGHTIIMGRNTLLSLPKWPLPNRRHIVITDNPDDVFPGCETVFSIDEAIKKVQAEEEAFVIGGGMIYRQFYPVAGKLYLTLVHKPFEADVFFPEINYSEWNENSREDLKDEKNNFEYSYLDLERK</sequence>
<organism evidence="10 11">
    <name type="scientific">Draconibacterium aestuarii</name>
    <dbReference type="NCBI Taxonomy" id="2998507"/>
    <lineage>
        <taxon>Bacteria</taxon>
        <taxon>Pseudomonadati</taxon>
        <taxon>Bacteroidota</taxon>
        <taxon>Bacteroidia</taxon>
        <taxon>Marinilabiliales</taxon>
        <taxon>Prolixibacteraceae</taxon>
        <taxon>Draconibacterium</taxon>
    </lineage>
</organism>
<dbReference type="EMBL" id="JAPOHD010000062">
    <property type="protein sequence ID" value="MCY1722715.1"/>
    <property type="molecule type" value="Genomic_DNA"/>
</dbReference>
<dbReference type="CDD" id="cd00209">
    <property type="entry name" value="DHFR"/>
    <property type="match status" value="1"/>
</dbReference>
<dbReference type="EC" id="1.5.1.3" evidence="3 8"/>
<evidence type="ECO:0000256" key="4">
    <source>
        <dbReference type="ARBA" id="ARBA00022563"/>
    </source>
</evidence>
<evidence type="ECO:0000256" key="1">
    <source>
        <dbReference type="ARBA" id="ARBA00004903"/>
    </source>
</evidence>
<dbReference type="Proteomes" id="UP001145087">
    <property type="component" value="Unassembled WGS sequence"/>
</dbReference>
<evidence type="ECO:0000256" key="6">
    <source>
        <dbReference type="ARBA" id="ARBA00023002"/>
    </source>
</evidence>
<evidence type="ECO:0000313" key="10">
    <source>
        <dbReference type="EMBL" id="MCY1722715.1"/>
    </source>
</evidence>